<sequence length="179" mass="20718">MRRKDLTRLVFFVVIVYAVAIISGILLLASPNLIDNYIILIPFIVAIPAALLTSGFQRRSSYIKALQGIWPRIVKSGRLAIEYTHNKNPNREELNKVFLSLSSAIDHLRMLFKNIGGFYPVESMKTIYEEYEKIRDNMKFENPEGARNRISALWHQARDAILEEFDRVVPTKYIAPEYE</sequence>
<keyword evidence="1" id="KW-0812">Transmembrane</keyword>
<accession>A0A0F9LVX8</accession>
<keyword evidence="1" id="KW-1133">Transmembrane helix</keyword>
<name>A0A0F9LVX8_9ZZZZ</name>
<feature type="transmembrane region" description="Helical" evidence="1">
    <location>
        <begin position="9"/>
        <end position="31"/>
    </location>
</feature>
<feature type="transmembrane region" description="Helical" evidence="1">
    <location>
        <begin position="37"/>
        <end position="56"/>
    </location>
</feature>
<organism evidence="2">
    <name type="scientific">marine sediment metagenome</name>
    <dbReference type="NCBI Taxonomy" id="412755"/>
    <lineage>
        <taxon>unclassified sequences</taxon>
        <taxon>metagenomes</taxon>
        <taxon>ecological metagenomes</taxon>
    </lineage>
</organism>
<proteinExistence type="predicted"/>
<evidence type="ECO:0000256" key="1">
    <source>
        <dbReference type="SAM" id="Phobius"/>
    </source>
</evidence>
<dbReference type="AlphaFoldDB" id="A0A0F9LVX8"/>
<gene>
    <name evidence="2" type="ORF">LCGC14_1166810</name>
</gene>
<reference evidence="2" key="1">
    <citation type="journal article" date="2015" name="Nature">
        <title>Complex archaea that bridge the gap between prokaryotes and eukaryotes.</title>
        <authorList>
            <person name="Spang A."/>
            <person name="Saw J.H."/>
            <person name="Jorgensen S.L."/>
            <person name="Zaremba-Niedzwiedzka K."/>
            <person name="Martijn J."/>
            <person name="Lind A.E."/>
            <person name="van Eijk R."/>
            <person name="Schleper C."/>
            <person name="Guy L."/>
            <person name="Ettema T.J."/>
        </authorList>
    </citation>
    <scope>NUCLEOTIDE SEQUENCE</scope>
</reference>
<evidence type="ECO:0000313" key="2">
    <source>
        <dbReference type="EMBL" id="KKM97558.1"/>
    </source>
</evidence>
<comment type="caution">
    <text evidence="2">The sequence shown here is derived from an EMBL/GenBank/DDBJ whole genome shotgun (WGS) entry which is preliminary data.</text>
</comment>
<dbReference type="EMBL" id="LAZR01005733">
    <property type="protein sequence ID" value="KKM97558.1"/>
    <property type="molecule type" value="Genomic_DNA"/>
</dbReference>
<protein>
    <submittedName>
        <fullName evidence="2">Uncharacterized protein</fullName>
    </submittedName>
</protein>
<keyword evidence="1" id="KW-0472">Membrane</keyword>